<gene>
    <name evidence="8" type="ORF">SBF1_1420003</name>
</gene>
<sequence>MKITLARKMVAYFLLVILVAVAGFAYTIYMSNKAQVSVENLKGYENPRLEKINDIAYNALGESYNIKAYLLYGTDQYLAEYRRLAEANAKLEDELVKEARTEEARVLAVNIKALNDQYSKGDEDKLIPLWQQGNKDAAMDVATKELAPLATQLIAKVNETKTSQKNEINQAMNDTDNVTKLAKEVAIISAVLAAMLGIIIGLYAAQKITAPIKALQKLMAQASKGNLLVKAAVQTQDEIGQLCESFNTMIASQLEIVKAVKNSSEELTAASQAMAASSTEVSAATTVISTKTQSVALSMEEASNSSMETSQVLIELSALIQIAKDKAVSAGLKSESSINAATEGKATVNVVMQSMNTIYNKTREAEKVITLLSEYSQQIGMINETITGIAKQTNLLALNAAIEAARAGESGRGFAVVAEEVRKLAEQSNAEASNISQLIFKITENTDSAVVAMKHSLAEVEVGVEEVNKAGKSLENILSAVAETVNDIDGIAKVTDDEVASSDKIVQLIEVVAEDIEGTSREALDVSAAIEETSAIIETVAASAEQASAMAQNLHDLISRFNVEE</sequence>
<dbReference type="PANTHER" id="PTHR32089">
    <property type="entry name" value="METHYL-ACCEPTING CHEMOTAXIS PROTEIN MCPB"/>
    <property type="match status" value="1"/>
</dbReference>
<name>A0A2U3K5T0_9FIRM</name>
<dbReference type="SMART" id="SM00283">
    <property type="entry name" value="MA"/>
    <property type="match status" value="1"/>
</dbReference>
<dbReference type="InterPro" id="IPR004089">
    <property type="entry name" value="MCPsignal_dom"/>
</dbReference>
<keyword evidence="5" id="KW-0812">Transmembrane</keyword>
<evidence type="ECO:0000313" key="8">
    <source>
        <dbReference type="EMBL" id="SPF35012.1"/>
    </source>
</evidence>
<dbReference type="PROSITE" id="PS50111">
    <property type="entry name" value="CHEMOTAXIS_TRANSDUC_2"/>
    <property type="match status" value="1"/>
</dbReference>
<feature type="transmembrane region" description="Helical" evidence="5">
    <location>
        <begin position="185"/>
        <end position="205"/>
    </location>
</feature>
<keyword evidence="1 3" id="KW-0807">Transducer</keyword>
<reference evidence="9" key="1">
    <citation type="submission" date="2018-02" db="EMBL/GenBank/DDBJ databases">
        <authorList>
            <person name="Hausmann B."/>
        </authorList>
    </citation>
    <scope>NUCLEOTIDE SEQUENCE [LARGE SCALE GENOMIC DNA]</scope>
    <source>
        <strain evidence="9">Peat soil MAG SbF1</strain>
    </source>
</reference>
<dbReference type="GO" id="GO:0007165">
    <property type="term" value="P:signal transduction"/>
    <property type="evidence" value="ECO:0007669"/>
    <property type="project" value="UniProtKB-KW"/>
</dbReference>
<evidence type="ECO:0000256" key="3">
    <source>
        <dbReference type="PROSITE-ProRule" id="PRU00284"/>
    </source>
</evidence>
<dbReference type="PROSITE" id="PS50885">
    <property type="entry name" value="HAMP"/>
    <property type="match status" value="1"/>
</dbReference>
<evidence type="ECO:0000313" key="9">
    <source>
        <dbReference type="Proteomes" id="UP000238916"/>
    </source>
</evidence>
<comment type="similarity">
    <text evidence="2">Belongs to the methyl-accepting chemotaxis (MCP) protein family.</text>
</comment>
<evidence type="ECO:0000256" key="4">
    <source>
        <dbReference type="SAM" id="Coils"/>
    </source>
</evidence>
<dbReference type="Proteomes" id="UP000238916">
    <property type="component" value="Unassembled WGS sequence"/>
</dbReference>
<dbReference type="InterPro" id="IPR003660">
    <property type="entry name" value="HAMP_dom"/>
</dbReference>
<dbReference type="SMART" id="SM00304">
    <property type="entry name" value="HAMP"/>
    <property type="match status" value="1"/>
</dbReference>
<dbReference type="SUPFAM" id="SSF58104">
    <property type="entry name" value="Methyl-accepting chemotaxis protein (MCP) signaling domain"/>
    <property type="match status" value="1"/>
</dbReference>
<dbReference type="Gene3D" id="6.10.340.10">
    <property type="match status" value="1"/>
</dbReference>
<dbReference type="EMBL" id="OMOF01000049">
    <property type="protein sequence ID" value="SPF35012.1"/>
    <property type="molecule type" value="Genomic_DNA"/>
</dbReference>
<organism evidence="8 9">
    <name type="scientific">Candidatus Desulfosporosinus infrequens</name>
    <dbReference type="NCBI Taxonomy" id="2043169"/>
    <lineage>
        <taxon>Bacteria</taxon>
        <taxon>Bacillati</taxon>
        <taxon>Bacillota</taxon>
        <taxon>Clostridia</taxon>
        <taxon>Eubacteriales</taxon>
        <taxon>Desulfitobacteriaceae</taxon>
        <taxon>Desulfosporosinus</taxon>
    </lineage>
</organism>
<protein>
    <submittedName>
        <fullName evidence="8">HAMP domain protein</fullName>
    </submittedName>
</protein>
<keyword evidence="5" id="KW-1133">Transmembrane helix</keyword>
<evidence type="ECO:0000256" key="2">
    <source>
        <dbReference type="ARBA" id="ARBA00029447"/>
    </source>
</evidence>
<proteinExistence type="inferred from homology"/>
<dbReference type="OrthoDB" id="5392220at2"/>
<dbReference type="AlphaFoldDB" id="A0A2U3K5T0"/>
<dbReference type="GO" id="GO:0016020">
    <property type="term" value="C:membrane"/>
    <property type="evidence" value="ECO:0007669"/>
    <property type="project" value="InterPro"/>
</dbReference>
<feature type="coiled-coil region" evidence="4">
    <location>
        <begin position="74"/>
        <end position="104"/>
    </location>
</feature>
<evidence type="ECO:0000259" key="7">
    <source>
        <dbReference type="PROSITE" id="PS50885"/>
    </source>
</evidence>
<evidence type="ECO:0000256" key="5">
    <source>
        <dbReference type="SAM" id="Phobius"/>
    </source>
</evidence>
<keyword evidence="5" id="KW-0472">Membrane</keyword>
<accession>A0A2U3K5T0</accession>
<keyword evidence="4" id="KW-0175">Coiled coil</keyword>
<dbReference type="Pfam" id="PF00015">
    <property type="entry name" value="MCPsignal"/>
    <property type="match status" value="1"/>
</dbReference>
<evidence type="ECO:0000256" key="1">
    <source>
        <dbReference type="ARBA" id="ARBA00023224"/>
    </source>
</evidence>
<evidence type="ECO:0000259" key="6">
    <source>
        <dbReference type="PROSITE" id="PS50111"/>
    </source>
</evidence>
<dbReference type="PANTHER" id="PTHR32089:SF112">
    <property type="entry name" value="LYSOZYME-LIKE PROTEIN-RELATED"/>
    <property type="match status" value="1"/>
</dbReference>
<dbReference type="CDD" id="cd06225">
    <property type="entry name" value="HAMP"/>
    <property type="match status" value="1"/>
</dbReference>
<feature type="domain" description="Methyl-accepting transducer" evidence="6">
    <location>
        <begin position="277"/>
        <end position="513"/>
    </location>
</feature>
<dbReference type="Pfam" id="PF00672">
    <property type="entry name" value="HAMP"/>
    <property type="match status" value="1"/>
</dbReference>
<dbReference type="Gene3D" id="1.10.287.950">
    <property type="entry name" value="Methyl-accepting chemotaxis protein"/>
    <property type="match status" value="1"/>
</dbReference>
<feature type="domain" description="HAMP" evidence="7">
    <location>
        <begin position="206"/>
        <end position="258"/>
    </location>
</feature>